<organism evidence="6 7">
    <name type="scientific">Sinorhizobium numidicum</name>
    <dbReference type="NCBI Taxonomy" id="680248"/>
    <lineage>
        <taxon>Bacteria</taxon>
        <taxon>Pseudomonadati</taxon>
        <taxon>Pseudomonadota</taxon>
        <taxon>Alphaproteobacteria</taxon>
        <taxon>Hyphomicrobiales</taxon>
        <taxon>Rhizobiaceae</taxon>
        <taxon>Sinorhizobium/Ensifer group</taxon>
        <taxon>Sinorhizobium</taxon>
    </lineage>
</organism>
<gene>
    <name evidence="6" type="ORF">PYH38_005867</name>
</gene>
<keyword evidence="3" id="KW-0788">Thiol protease</keyword>
<dbReference type="InterPro" id="IPR044613">
    <property type="entry name" value="Nep1/2-like"/>
</dbReference>
<name>A0ABY8D8W5_9HYPH</name>
<accession>A0ABY8D8W5</accession>
<dbReference type="PANTHER" id="PTHR46468">
    <property type="entry name" value="SENTRIN-SPECIFIC PROTEASE 8"/>
    <property type="match status" value="1"/>
</dbReference>
<feature type="compositionally biased region" description="Basic and acidic residues" evidence="4">
    <location>
        <begin position="91"/>
        <end position="105"/>
    </location>
</feature>
<keyword evidence="2" id="KW-0378">Hydrolase</keyword>
<keyword evidence="7" id="KW-1185">Reference proteome</keyword>
<dbReference type="SUPFAM" id="SSF54001">
    <property type="entry name" value="Cysteine proteinases"/>
    <property type="match status" value="2"/>
</dbReference>
<proteinExistence type="predicted"/>
<dbReference type="Proteomes" id="UP001235547">
    <property type="component" value="Plasmid unnamed"/>
</dbReference>
<feature type="domain" description="Ubiquitin-like protease family profile" evidence="5">
    <location>
        <begin position="399"/>
        <end position="591"/>
    </location>
</feature>
<evidence type="ECO:0000313" key="6">
    <source>
        <dbReference type="EMBL" id="WEX85483.1"/>
    </source>
</evidence>
<feature type="domain" description="Ubiquitin-like protease family profile" evidence="5">
    <location>
        <begin position="788"/>
        <end position="980"/>
    </location>
</feature>
<evidence type="ECO:0000259" key="5">
    <source>
        <dbReference type="PROSITE" id="PS50600"/>
    </source>
</evidence>
<keyword evidence="6" id="KW-0614">Plasmid</keyword>
<protein>
    <submittedName>
        <fullName evidence="6">C48 family peptidase</fullName>
    </submittedName>
</protein>
<evidence type="ECO:0000256" key="3">
    <source>
        <dbReference type="ARBA" id="ARBA00022807"/>
    </source>
</evidence>
<dbReference type="PANTHER" id="PTHR46468:SF1">
    <property type="entry name" value="SENTRIN-SPECIFIC PROTEASE 8"/>
    <property type="match status" value="1"/>
</dbReference>
<geneLocation type="plasmid" evidence="6 7">
    <name>unnamed</name>
</geneLocation>
<reference evidence="6 7" key="1">
    <citation type="submission" date="2023-03" db="EMBL/GenBank/DDBJ databases">
        <authorList>
            <person name="Kaur S."/>
            <person name="Espinosa-Saiz D."/>
            <person name="Velazquez E."/>
            <person name="Menendez E."/>
            <person name="diCenzo G.C."/>
        </authorList>
    </citation>
    <scope>NUCLEOTIDE SEQUENCE [LARGE SCALE GENOMIC DNA]</scope>
    <source>
        <strain evidence="6 7">LMG 27395</strain>
        <plasmid evidence="6 7">unnamed</plasmid>
    </source>
</reference>
<evidence type="ECO:0000256" key="2">
    <source>
        <dbReference type="ARBA" id="ARBA00022801"/>
    </source>
</evidence>
<dbReference type="InterPro" id="IPR038765">
    <property type="entry name" value="Papain-like_cys_pep_sf"/>
</dbReference>
<feature type="region of interest" description="Disordered" evidence="4">
    <location>
        <begin position="60"/>
        <end position="105"/>
    </location>
</feature>
<evidence type="ECO:0000313" key="7">
    <source>
        <dbReference type="Proteomes" id="UP001235547"/>
    </source>
</evidence>
<dbReference type="EMBL" id="CP120372">
    <property type="protein sequence ID" value="WEX85483.1"/>
    <property type="molecule type" value="Genomic_DNA"/>
</dbReference>
<dbReference type="PROSITE" id="PS50600">
    <property type="entry name" value="ULP_PROTEASE"/>
    <property type="match status" value="2"/>
</dbReference>
<evidence type="ECO:0000256" key="1">
    <source>
        <dbReference type="ARBA" id="ARBA00022670"/>
    </source>
</evidence>
<dbReference type="Gene3D" id="3.40.395.10">
    <property type="entry name" value="Adenoviral Proteinase, Chain A"/>
    <property type="match status" value="2"/>
</dbReference>
<dbReference type="InterPro" id="IPR003653">
    <property type="entry name" value="Peptidase_C48_C"/>
</dbReference>
<feature type="region of interest" description="Disordered" evidence="4">
    <location>
        <begin position="1"/>
        <end position="29"/>
    </location>
</feature>
<sequence>MDRDIKRTPTAERSSRDGGELERRGQTISGLDHDSRIEFAKSLFPADRKLISALQRVRDAEAVSAGGPQEPGRRAAPSPTSDAIPEAFRPLFDDRADEPPTKPEELLRLEQGFREVLQERQDDRPASSFFSDPGMPAGPDDLNSIVADAFAAAGSGHAAVQAAAPPVLAASEQQIRPSPDALDVAEARRADPAPVASGAHDARYPHLSGEHRGLIDQAITHVAAQKHYKANTVGAFTNALYRLANDLGARGQAIDLKNHQSLADHVNAFFPENRDMKKALDVLRAYHERPGYSARYPHLSGEHRGLIDQAITHVAAQRDYSASTVRTYTGALCRLVNDLGARGQAIDLKNHQSLVDHVNAFFPKNDSMKWALDVLRVYHEAGYSATAGRPVPSDAHVLEQVPLVDLTTSSDAQIGAFPSGSSNLPEGAVLGAAELLSDAHIHRDYRLLEQDLQEAHPALAARTRLVDALVSHQLRRHDVDVQGRLLSIYHQNDAPADFVFLPVNSADPMDPAPDPQRIEHWSLLLVDRRDPERAVAYHYDSIQYNGQGYNDAPARELATRLDATTLVTPAMAQQGNGVDCGVFVVDGTRQLVHRLANEERPDQQLPLHLNYLVADRQALQNRLREERLPHELAAIPVEAFGAAGSQVQHAVLQEQQARQVAPAPFERHLGKTRETQDELTSTARYPHLSGEHRGLIDQAITHVAAQRDYSASTVRTYTGALCRLVNDLGARGQAIDLKNHQSLVDHVNAFFPKNDSMKWALDVLRVYHEAGYSATAGRPVPSDAHVLEQVPLVDLTTSSDAQIGAFPSGSSNLPEGAVLGAAELLSDAHIHRDYRLLEQDLQEAHPALAARTRLVDALVSHQLRRHDVDVQGRLLSIYHQNDAPADFVFLPVNSADPMDPAPDPQRIEHWSLLLVDRRDPERAVAYHYDSIQYNGQGYNDAPARELATRLDATTLVTPAMAQQGNGVDCGVFVVDGTRELVHRLANEERPDQQLPLHLNYLVADRQALQNRLREERLPHELAAIPAEAFGAAGSQVQHAVLQEQQARQVAPAPFERHLGKTREAQDELTSTLDRSNLVNSGGVIINNAHFTALLRPAKRQRTNPQSLPMERQLSEIGNSGARVPMQSPTHQLGASDFLPPEQRTDIVNRPVAGHATATTTSISKASDQARAELLASFRSRERSDAGR</sequence>
<keyword evidence="1" id="KW-0645">Protease</keyword>
<evidence type="ECO:0000256" key="4">
    <source>
        <dbReference type="SAM" id="MobiDB-lite"/>
    </source>
</evidence>